<evidence type="ECO:0000313" key="2">
    <source>
        <dbReference type="EMBL" id="PCJ43335.1"/>
    </source>
</evidence>
<proteinExistence type="predicted"/>
<organism evidence="2 3">
    <name type="scientific">SAR86 cluster bacterium</name>
    <dbReference type="NCBI Taxonomy" id="2030880"/>
    <lineage>
        <taxon>Bacteria</taxon>
        <taxon>Pseudomonadati</taxon>
        <taxon>Pseudomonadota</taxon>
        <taxon>Gammaproteobacteria</taxon>
        <taxon>SAR86 cluster</taxon>
    </lineage>
</organism>
<keyword evidence="1" id="KW-0472">Membrane</keyword>
<dbReference type="EMBL" id="NVWI01000001">
    <property type="protein sequence ID" value="PCJ43335.1"/>
    <property type="molecule type" value="Genomic_DNA"/>
</dbReference>
<keyword evidence="1" id="KW-1133">Transmembrane helix</keyword>
<feature type="transmembrane region" description="Helical" evidence="1">
    <location>
        <begin position="12"/>
        <end position="33"/>
    </location>
</feature>
<sequence>MTILKFIFQSILWIITSSFKLCWSLLILFIDIVEGEDDDWSSTDYVNYDHRTGDLDPVERSDSLYDNQW</sequence>
<comment type="caution">
    <text evidence="2">The sequence shown here is derived from an EMBL/GenBank/DDBJ whole genome shotgun (WGS) entry which is preliminary data.</text>
</comment>
<evidence type="ECO:0000256" key="1">
    <source>
        <dbReference type="SAM" id="Phobius"/>
    </source>
</evidence>
<reference evidence="3" key="1">
    <citation type="submission" date="2017-08" db="EMBL/GenBank/DDBJ databases">
        <title>A dynamic microbial community with high functional redundancy inhabits the cold, oxic subseafloor aquifer.</title>
        <authorList>
            <person name="Tully B.J."/>
            <person name="Wheat C.G."/>
            <person name="Glazer B.T."/>
            <person name="Huber J.A."/>
        </authorList>
    </citation>
    <scope>NUCLEOTIDE SEQUENCE [LARGE SCALE GENOMIC DNA]</scope>
</reference>
<protein>
    <submittedName>
        <fullName evidence="2">Uncharacterized protein</fullName>
    </submittedName>
</protein>
<accession>A0A2A5CIK4</accession>
<evidence type="ECO:0000313" key="3">
    <source>
        <dbReference type="Proteomes" id="UP000228987"/>
    </source>
</evidence>
<gene>
    <name evidence="2" type="ORF">COA71_00205</name>
</gene>
<dbReference type="Proteomes" id="UP000228987">
    <property type="component" value="Unassembled WGS sequence"/>
</dbReference>
<keyword evidence="1" id="KW-0812">Transmembrane</keyword>
<dbReference type="AlphaFoldDB" id="A0A2A5CIK4"/>
<name>A0A2A5CIK4_9GAMM</name>